<evidence type="ECO:0000256" key="4">
    <source>
        <dbReference type="ARBA" id="ARBA00022694"/>
    </source>
</evidence>
<evidence type="ECO:0000256" key="3">
    <source>
        <dbReference type="ARBA" id="ARBA00022691"/>
    </source>
</evidence>
<evidence type="ECO:0000259" key="6">
    <source>
        <dbReference type="SMART" id="SM01144"/>
    </source>
</evidence>
<keyword evidence="3" id="KW-0949">S-adenosyl-L-methionine</keyword>
<gene>
    <name evidence="7" type="ORF">SAMN04489707_1003170</name>
</gene>
<organism evidence="7 8">
    <name type="scientific">Paenacidovorax caeni</name>
    <dbReference type="NCBI Taxonomy" id="343013"/>
    <lineage>
        <taxon>Bacteria</taxon>
        <taxon>Pseudomonadati</taxon>
        <taxon>Pseudomonadota</taxon>
        <taxon>Betaproteobacteria</taxon>
        <taxon>Burkholderiales</taxon>
        <taxon>Comamonadaceae</taxon>
        <taxon>Paenacidovorax</taxon>
    </lineage>
</organism>
<sequence length="175" mass="18919">MLEAKGTARLLHLCLQGSRLEVGERFDPVQLKDWLHAPWHANDVPRHSVLLYPPTPHGGPLGLAASAPWPCPTPAPGALRLVVLDGTWRKSRKMLYANPALQTLPRLALTHLPPSRYGALRKAQAAHQRSTLEATACALAQLAPADPAPHALWQAFEGLLAQQAALRPSSARDTA</sequence>
<dbReference type="Proteomes" id="UP000183656">
    <property type="component" value="Unassembled WGS sequence"/>
</dbReference>
<dbReference type="PANTHER" id="PTHR21392:SF0">
    <property type="entry name" value="TRNA-URIDINE AMINOCARBOXYPROPYLTRANSFERASE 2"/>
    <property type="match status" value="1"/>
</dbReference>
<dbReference type="AlphaFoldDB" id="A0A1I7FZZ1"/>
<dbReference type="InterPro" id="IPR005636">
    <property type="entry name" value="DTW"/>
</dbReference>
<keyword evidence="2" id="KW-0808">Transferase</keyword>
<accession>A0A1I7FZZ1</accession>
<reference evidence="7 8" key="1">
    <citation type="submission" date="2016-10" db="EMBL/GenBank/DDBJ databases">
        <authorList>
            <person name="de Groot N.N."/>
        </authorList>
    </citation>
    <scope>NUCLEOTIDE SEQUENCE [LARGE SCALE GENOMIC DNA]</scope>
    <source>
        <strain evidence="7 8">R-24608</strain>
    </source>
</reference>
<proteinExistence type="inferred from homology"/>
<keyword evidence="4" id="KW-0819">tRNA processing</keyword>
<evidence type="ECO:0000256" key="2">
    <source>
        <dbReference type="ARBA" id="ARBA00022679"/>
    </source>
</evidence>
<feature type="domain" description="DTW" evidence="6">
    <location>
        <begin position="1"/>
        <end position="168"/>
    </location>
</feature>
<keyword evidence="8" id="KW-1185">Reference proteome</keyword>
<dbReference type="PANTHER" id="PTHR21392">
    <property type="entry name" value="TRNA-URIDINE AMINOCARBOXYPROPYLTRANSFERASE 2"/>
    <property type="match status" value="1"/>
</dbReference>
<dbReference type="STRING" id="343013.SAMN04489707_1003170"/>
<dbReference type="EC" id="2.5.1.25" evidence="1"/>
<dbReference type="GO" id="GO:0008033">
    <property type="term" value="P:tRNA processing"/>
    <property type="evidence" value="ECO:0007669"/>
    <property type="project" value="UniProtKB-KW"/>
</dbReference>
<dbReference type="InterPro" id="IPR039262">
    <property type="entry name" value="DTWD2/TAPT"/>
</dbReference>
<evidence type="ECO:0000313" key="7">
    <source>
        <dbReference type="EMBL" id="SFU41616.1"/>
    </source>
</evidence>
<dbReference type="EMBL" id="FPBX01000003">
    <property type="protein sequence ID" value="SFU41616.1"/>
    <property type="molecule type" value="Genomic_DNA"/>
</dbReference>
<dbReference type="Pfam" id="PF03942">
    <property type="entry name" value="DTW"/>
    <property type="match status" value="1"/>
</dbReference>
<comment type="similarity">
    <text evidence="5">Belongs to the TDD superfamily. DTWD2 family.</text>
</comment>
<dbReference type="SMART" id="SM01144">
    <property type="entry name" value="DTW"/>
    <property type="match status" value="1"/>
</dbReference>
<dbReference type="GO" id="GO:0016432">
    <property type="term" value="F:tRNA-uridine aminocarboxypropyltransferase activity"/>
    <property type="evidence" value="ECO:0007669"/>
    <property type="project" value="UniProtKB-EC"/>
</dbReference>
<name>A0A1I7FZZ1_9BURK</name>
<evidence type="ECO:0000256" key="1">
    <source>
        <dbReference type="ARBA" id="ARBA00012386"/>
    </source>
</evidence>
<evidence type="ECO:0000313" key="8">
    <source>
        <dbReference type="Proteomes" id="UP000183656"/>
    </source>
</evidence>
<evidence type="ECO:0000256" key="5">
    <source>
        <dbReference type="ARBA" id="ARBA00034489"/>
    </source>
</evidence>
<protein>
    <recommendedName>
        <fullName evidence="1">tRNA-uridine aminocarboxypropyltransferase</fullName>
        <ecNumber evidence="1">2.5.1.25</ecNumber>
    </recommendedName>
</protein>